<evidence type="ECO:0000313" key="1">
    <source>
        <dbReference type="EMBL" id="JAE29827.1"/>
    </source>
</evidence>
<protein>
    <submittedName>
        <fullName evidence="1">Uncharacterized protein</fullName>
    </submittedName>
</protein>
<dbReference type="Gene3D" id="3.30.1330.30">
    <property type="match status" value="1"/>
</dbReference>
<proteinExistence type="predicted"/>
<sequence>MLLKYRPRDKATNLFKMLLKYRPRDKAAKKERLLKRAQVENERRNR</sequence>
<reference evidence="1" key="2">
    <citation type="journal article" date="2015" name="Data Brief">
        <title>Shoot transcriptome of the giant reed, Arundo donax.</title>
        <authorList>
            <person name="Barrero R.A."/>
            <person name="Guerrero F.D."/>
            <person name="Moolhuijzen P."/>
            <person name="Goolsby J.A."/>
            <person name="Tidwell J."/>
            <person name="Bellgard S.E."/>
            <person name="Bellgard M.I."/>
        </authorList>
    </citation>
    <scope>NUCLEOTIDE SEQUENCE</scope>
    <source>
        <tissue evidence="1">Shoot tissue taken approximately 20 cm above the soil surface</tissue>
    </source>
</reference>
<reference evidence="1" key="1">
    <citation type="submission" date="2014-09" db="EMBL/GenBank/DDBJ databases">
        <authorList>
            <person name="Magalhaes I.L.F."/>
            <person name="Oliveira U."/>
            <person name="Santos F.R."/>
            <person name="Vidigal T.H.D.A."/>
            <person name="Brescovit A.D."/>
            <person name="Santos A.J."/>
        </authorList>
    </citation>
    <scope>NUCLEOTIDE SEQUENCE</scope>
    <source>
        <tissue evidence="1">Shoot tissue taken approximately 20 cm above the soil surface</tissue>
    </source>
</reference>
<name>A0A0A9GZ77_ARUDO</name>
<dbReference type="InterPro" id="IPR029064">
    <property type="entry name" value="Ribosomal_eL30-like_sf"/>
</dbReference>
<dbReference type="EMBL" id="GBRH01168069">
    <property type="protein sequence ID" value="JAE29827.1"/>
    <property type="molecule type" value="Transcribed_RNA"/>
</dbReference>
<organism evidence="1">
    <name type="scientific">Arundo donax</name>
    <name type="common">Giant reed</name>
    <name type="synonym">Donax arundinaceus</name>
    <dbReference type="NCBI Taxonomy" id="35708"/>
    <lineage>
        <taxon>Eukaryota</taxon>
        <taxon>Viridiplantae</taxon>
        <taxon>Streptophyta</taxon>
        <taxon>Embryophyta</taxon>
        <taxon>Tracheophyta</taxon>
        <taxon>Spermatophyta</taxon>
        <taxon>Magnoliopsida</taxon>
        <taxon>Liliopsida</taxon>
        <taxon>Poales</taxon>
        <taxon>Poaceae</taxon>
        <taxon>PACMAD clade</taxon>
        <taxon>Arundinoideae</taxon>
        <taxon>Arundineae</taxon>
        <taxon>Arundo</taxon>
    </lineage>
</organism>
<dbReference type="AlphaFoldDB" id="A0A0A9GZ77"/>
<accession>A0A0A9GZ77</accession>